<dbReference type="EMBL" id="CP032093">
    <property type="protein sequence ID" value="AXY02108.1"/>
    <property type="molecule type" value="Genomic_DNA"/>
</dbReference>
<dbReference type="RefSeq" id="WP_128811895.1">
    <property type="nucleotide sequence ID" value="NZ_CP032093.1"/>
</dbReference>
<keyword evidence="2" id="KW-1185">Reference proteome</keyword>
<proteinExistence type="predicted"/>
<evidence type="ECO:0000313" key="2">
    <source>
        <dbReference type="Proteomes" id="UP000262832"/>
    </source>
</evidence>
<accession>A0ABM6YWN5</accession>
<organism evidence="1 2">
    <name type="scientific">Vibrio alfacsensis</name>
    <dbReference type="NCBI Taxonomy" id="1074311"/>
    <lineage>
        <taxon>Bacteria</taxon>
        <taxon>Pseudomonadati</taxon>
        <taxon>Pseudomonadota</taxon>
        <taxon>Gammaproteobacteria</taxon>
        <taxon>Vibrionales</taxon>
        <taxon>Vibrionaceae</taxon>
        <taxon>Vibrio</taxon>
    </lineage>
</organism>
<dbReference type="Proteomes" id="UP000262832">
    <property type="component" value="Chromosome I"/>
</dbReference>
<evidence type="ECO:0000313" key="1">
    <source>
        <dbReference type="EMBL" id="AXY02108.1"/>
    </source>
</evidence>
<sequence length="251" mass="28605">MNFIKRLFDRFGLVVEKKVYRTELEDGIKHPQDILYRSDFKRKIILDAEMEDGWGMERFSLNENSIHPFVIALKAYAKTGSQSDAVVVLKKYYKTVQPDNLAKWFSVSNSPNADKVSAIAGLFPWDSISIEEKETHVSECAVHDSLANSGDKVGLEHGWRNFGPISDELLQLEVSRLVKVYESIKSHGYVRNFNNDGDIGAFVLINKDDWKWCVDWGGQHRIAALCALGHQKLKLKSGKSYIEMTIKYGLM</sequence>
<reference evidence="1 2" key="1">
    <citation type="submission" date="2018-08" db="EMBL/GenBank/DDBJ databases">
        <title>Genomic taxonomy of the Vibrionaceae family.</title>
        <authorList>
            <person name="Gomez-Gil B."/>
            <person name="Tanaka M."/>
            <person name="Sawabe T."/>
            <person name="Enciso-Ibarra K."/>
        </authorList>
    </citation>
    <scope>NUCLEOTIDE SEQUENCE [LARGE SCALE GENOMIC DNA]</scope>
    <source>
        <strain evidence="1 2">CAIM 1831</strain>
    </source>
</reference>
<name>A0ABM6YWN5_9VIBR</name>
<protein>
    <submittedName>
        <fullName evidence="1">Uncharacterized protein</fullName>
    </submittedName>
</protein>
<gene>
    <name evidence="1" type="ORF">D1115_14100</name>
</gene>